<reference evidence="5 6" key="1">
    <citation type="submission" date="2017-02" db="EMBL/GenBank/DDBJ databases">
        <authorList>
            <person name="Peterson S.W."/>
        </authorList>
    </citation>
    <scope>NUCLEOTIDE SEQUENCE [LARGE SCALE GENOMIC DNA]</scope>
    <source>
        <strain evidence="5 6">S285</strain>
    </source>
</reference>
<dbReference type="GO" id="GO:0043565">
    <property type="term" value="F:sequence-specific DNA binding"/>
    <property type="evidence" value="ECO:0007669"/>
    <property type="project" value="InterPro"/>
</dbReference>
<dbReference type="InterPro" id="IPR029062">
    <property type="entry name" value="Class_I_gatase-like"/>
</dbReference>
<organism evidence="5 6">
    <name type="scientific">Methylocystis bryophila</name>
    <dbReference type="NCBI Taxonomy" id="655015"/>
    <lineage>
        <taxon>Bacteria</taxon>
        <taxon>Pseudomonadati</taxon>
        <taxon>Pseudomonadota</taxon>
        <taxon>Alphaproteobacteria</taxon>
        <taxon>Hyphomicrobiales</taxon>
        <taxon>Methylocystaceae</taxon>
        <taxon>Methylocystis</taxon>
    </lineage>
</organism>
<keyword evidence="2" id="KW-0238">DNA-binding</keyword>
<dbReference type="PROSITE" id="PS00041">
    <property type="entry name" value="HTH_ARAC_FAMILY_1"/>
    <property type="match status" value="1"/>
</dbReference>
<dbReference type="Gene3D" id="3.40.50.880">
    <property type="match status" value="1"/>
</dbReference>
<protein>
    <submittedName>
        <fullName evidence="5">AraC family transcriptional regulator</fullName>
    </submittedName>
</protein>
<dbReference type="InterPro" id="IPR009057">
    <property type="entry name" value="Homeodomain-like_sf"/>
</dbReference>
<dbReference type="Proteomes" id="UP000193978">
    <property type="component" value="Chromosome"/>
</dbReference>
<evidence type="ECO:0000259" key="4">
    <source>
        <dbReference type="PROSITE" id="PS01124"/>
    </source>
</evidence>
<dbReference type="InterPro" id="IPR002818">
    <property type="entry name" value="DJ-1/PfpI"/>
</dbReference>
<dbReference type="PROSITE" id="PS01124">
    <property type="entry name" value="HTH_ARAC_FAMILY_2"/>
    <property type="match status" value="1"/>
</dbReference>
<keyword evidence="1" id="KW-0805">Transcription regulation</keyword>
<gene>
    <name evidence="5" type="ORF">B1812_00895</name>
</gene>
<dbReference type="GO" id="GO:0003700">
    <property type="term" value="F:DNA-binding transcription factor activity"/>
    <property type="evidence" value="ECO:0007669"/>
    <property type="project" value="InterPro"/>
</dbReference>
<dbReference type="CDD" id="cd03137">
    <property type="entry name" value="GATase1_AraC_1"/>
    <property type="match status" value="1"/>
</dbReference>
<evidence type="ECO:0000313" key="5">
    <source>
        <dbReference type="EMBL" id="ARN83262.1"/>
    </source>
</evidence>
<dbReference type="Pfam" id="PF01965">
    <property type="entry name" value="DJ-1_PfpI"/>
    <property type="match status" value="1"/>
</dbReference>
<keyword evidence="3" id="KW-0804">Transcription</keyword>
<dbReference type="SMART" id="SM00342">
    <property type="entry name" value="HTH_ARAC"/>
    <property type="match status" value="1"/>
</dbReference>
<dbReference type="EMBL" id="CP019948">
    <property type="protein sequence ID" value="ARN83262.1"/>
    <property type="molecule type" value="Genomic_DNA"/>
</dbReference>
<evidence type="ECO:0000256" key="2">
    <source>
        <dbReference type="ARBA" id="ARBA00023125"/>
    </source>
</evidence>
<dbReference type="InterPro" id="IPR018060">
    <property type="entry name" value="HTH_AraC"/>
</dbReference>
<dbReference type="InterPro" id="IPR052158">
    <property type="entry name" value="INH-QAR"/>
</dbReference>
<evidence type="ECO:0000313" key="6">
    <source>
        <dbReference type="Proteomes" id="UP000193978"/>
    </source>
</evidence>
<dbReference type="PANTHER" id="PTHR43130:SF3">
    <property type="entry name" value="HTH-TYPE TRANSCRIPTIONAL REGULATOR RV1931C"/>
    <property type="match status" value="1"/>
</dbReference>
<dbReference type="InterPro" id="IPR018062">
    <property type="entry name" value="HTH_AraC-typ_CS"/>
</dbReference>
<dbReference type="Pfam" id="PF12833">
    <property type="entry name" value="HTH_18"/>
    <property type="match status" value="1"/>
</dbReference>
<keyword evidence="6" id="KW-1185">Reference proteome</keyword>
<evidence type="ECO:0000256" key="1">
    <source>
        <dbReference type="ARBA" id="ARBA00023015"/>
    </source>
</evidence>
<sequence length="334" mass="37426">MLRRRVVFLLFEDIEIVDLAGPLDVFGYADRWLQINGRLNEPGYEIVLVGLRAGPIKTAGGMEIVAPQGFGDELGEIDTLVVPGSPWIERACAEPLLIDWLQKTAPRVRRLVSVCTGAFLLARAGLLENRFVTTHWMYCDRLATLHPSLRIDRDRIFVRDGHVYTSGGITAGIDLALSLVEEDLGREAPRFIAGLMVVFLRRPGGQNQFSIFLQSEAPNRPDIRELQAYILANPAEDHSVERLAARLNMSPRNFARHFQAEAGMTPAKFVEKARVETARCKLEQTHLLLEAIAAETGFGTPERMQRAFQRLLNVGPQDYRARFQSTAIRGRTPP</sequence>
<evidence type="ECO:0000256" key="3">
    <source>
        <dbReference type="ARBA" id="ARBA00023163"/>
    </source>
</evidence>
<dbReference type="PANTHER" id="PTHR43130">
    <property type="entry name" value="ARAC-FAMILY TRANSCRIPTIONAL REGULATOR"/>
    <property type="match status" value="1"/>
</dbReference>
<name>A0A1W6N0A7_9HYPH</name>
<dbReference type="Gene3D" id="1.10.10.60">
    <property type="entry name" value="Homeodomain-like"/>
    <property type="match status" value="1"/>
</dbReference>
<dbReference type="SUPFAM" id="SSF52317">
    <property type="entry name" value="Class I glutamine amidotransferase-like"/>
    <property type="match status" value="1"/>
</dbReference>
<feature type="domain" description="HTH araC/xylS-type" evidence="4">
    <location>
        <begin position="224"/>
        <end position="322"/>
    </location>
</feature>
<accession>A0A1W6N0A7</accession>
<proteinExistence type="predicted"/>
<dbReference type="SUPFAM" id="SSF46689">
    <property type="entry name" value="Homeodomain-like"/>
    <property type="match status" value="2"/>
</dbReference>
<dbReference type="STRING" id="655015.B1812_00895"/>
<dbReference type="KEGG" id="mbry:B1812_00895"/>
<dbReference type="AlphaFoldDB" id="A0A1W6N0A7"/>